<dbReference type="SUPFAM" id="SSF52096">
    <property type="entry name" value="ClpP/crotonase"/>
    <property type="match status" value="1"/>
</dbReference>
<dbReference type="Proteomes" id="UP000005277">
    <property type="component" value="Unassembled WGS sequence"/>
</dbReference>
<proteinExistence type="predicted"/>
<feature type="chain" id="PRO_5039053306" evidence="2">
    <location>
        <begin position="25"/>
        <end position="472"/>
    </location>
</feature>
<dbReference type="EMBL" id="AEXN01000006">
    <property type="protein sequence ID" value="EGC84714.1"/>
    <property type="molecule type" value="Genomic_DNA"/>
</dbReference>
<feature type="region of interest" description="Disordered" evidence="1">
    <location>
        <begin position="205"/>
        <end position="228"/>
    </location>
</feature>
<name>F0GYK6_9FIRM</name>
<dbReference type="AlphaFoldDB" id="F0GYK6"/>
<dbReference type="GO" id="GO:0008236">
    <property type="term" value="F:serine-type peptidase activity"/>
    <property type="evidence" value="ECO:0007669"/>
    <property type="project" value="InterPro"/>
</dbReference>
<keyword evidence="2" id="KW-0732">Signal</keyword>
<sequence>MKKKNKLSLLALVFLILFSSCAQRRIDYLNQRKDIILSEKKPKEKKIVKFNPDQIDEFKSTDDYLTWYKSLDGPCQLVFKDKKDQKELSQEERVEDFNYLFNQIRDNYPFFGILKRQYGIDFLGNYSRYLNEVKFCKSDQEFQKIMQNIMADLHNDHATIADEEYVKETLEYYSHFWKDPSMYYEFLTMNKESVRDRYNIKGVQSSQIEKEKSKKKSGHKKTSLETLTEDNGENLQTKIIKPGLGLVRVNEMLAEYELSDDMNKLDEFLKNNPNLKALIIDIRQNSGGNIEYWQNYLLPRLIEKKVSVENHMFFRDGMRTKMLLQSEDISYENIENVNLANMDLNHKEDLENFSYYSKDEIEISPLKENKFKGNLYLLVDEGVYSAAEGLANFCKNTKIAKLVGHKTGGDGITLGVINDVLPNSGLVFTYTNTLGYAPDGSINEEEKTNVDIVTESLNESIDTIKKLEKIGE</sequence>
<dbReference type="GO" id="GO:0006508">
    <property type="term" value="P:proteolysis"/>
    <property type="evidence" value="ECO:0007669"/>
    <property type="project" value="InterPro"/>
</dbReference>
<evidence type="ECO:0000313" key="5">
    <source>
        <dbReference type="Proteomes" id="UP000005277"/>
    </source>
</evidence>
<gene>
    <name evidence="4" type="ORF">HMPREF9246_0814</name>
</gene>
<evidence type="ECO:0000259" key="3">
    <source>
        <dbReference type="Pfam" id="PF03572"/>
    </source>
</evidence>
<dbReference type="PROSITE" id="PS51257">
    <property type="entry name" value="PROKAR_LIPOPROTEIN"/>
    <property type="match status" value="1"/>
</dbReference>
<feature type="signal peptide" evidence="2">
    <location>
        <begin position="1"/>
        <end position="24"/>
    </location>
</feature>
<dbReference type="OrthoDB" id="1653205at2"/>
<keyword evidence="5" id="KW-1185">Reference proteome</keyword>
<evidence type="ECO:0000313" key="4">
    <source>
        <dbReference type="EMBL" id="EGC84714.1"/>
    </source>
</evidence>
<dbReference type="InterPro" id="IPR029045">
    <property type="entry name" value="ClpP/crotonase-like_dom_sf"/>
</dbReference>
<dbReference type="RefSeq" id="WP_004816292.1">
    <property type="nucleotide sequence ID" value="NZ_AEXN01000006.1"/>
</dbReference>
<protein>
    <submittedName>
        <fullName evidence="4">Peptidase, S41 family</fullName>
    </submittedName>
</protein>
<comment type="caution">
    <text evidence="4">The sequence shown here is derived from an EMBL/GenBank/DDBJ whole genome shotgun (WGS) entry which is preliminary data.</text>
</comment>
<reference evidence="4 5" key="1">
    <citation type="submission" date="2011-01" db="EMBL/GenBank/DDBJ databases">
        <authorList>
            <person name="Durkin A.S."/>
            <person name="Madupu R."/>
            <person name="Torralba M."/>
            <person name="Gillis M."/>
            <person name="Methe B."/>
            <person name="Sutton G."/>
            <person name="Nelson K.E."/>
        </authorList>
    </citation>
    <scope>NUCLEOTIDE SEQUENCE [LARGE SCALE GENOMIC DNA]</scope>
    <source>
        <strain evidence="4 5">ACS-025-V-Sch4</strain>
    </source>
</reference>
<evidence type="ECO:0000256" key="2">
    <source>
        <dbReference type="SAM" id="SignalP"/>
    </source>
</evidence>
<dbReference type="Gene3D" id="3.30.750.44">
    <property type="match status" value="1"/>
</dbReference>
<accession>F0GYK6</accession>
<organism evidence="4 5">
    <name type="scientific">Anaerococcus hydrogenalis ACS-025-V-Sch4</name>
    <dbReference type="NCBI Taxonomy" id="879306"/>
    <lineage>
        <taxon>Bacteria</taxon>
        <taxon>Bacillati</taxon>
        <taxon>Bacillota</taxon>
        <taxon>Tissierellia</taxon>
        <taxon>Tissierellales</taxon>
        <taxon>Peptoniphilaceae</taxon>
        <taxon>Anaerococcus</taxon>
    </lineage>
</organism>
<dbReference type="InterPro" id="IPR005151">
    <property type="entry name" value="Tail-specific_protease"/>
</dbReference>
<feature type="domain" description="Tail specific protease" evidence="3">
    <location>
        <begin position="244"/>
        <end position="452"/>
    </location>
</feature>
<dbReference type="Pfam" id="PF03572">
    <property type="entry name" value="Peptidase_S41"/>
    <property type="match status" value="1"/>
</dbReference>
<evidence type="ECO:0000256" key="1">
    <source>
        <dbReference type="SAM" id="MobiDB-lite"/>
    </source>
</evidence>
<dbReference type="Gene3D" id="3.90.226.10">
    <property type="entry name" value="2-enoyl-CoA Hydratase, Chain A, domain 1"/>
    <property type="match status" value="1"/>
</dbReference>